<gene>
    <name evidence="1" type="ORF">MPLDJ20_240065</name>
</gene>
<proteinExistence type="predicted"/>
<sequence length="68" mass="7956">MIERSLRALYALPGPGQFQVQYVHCIRIPNCGPFERETVVHNFLFRLPRASSWPAMTQARLFPKQRLD</sequence>
<evidence type="ECO:0000313" key="1">
    <source>
        <dbReference type="EMBL" id="CDX38962.1"/>
    </source>
</evidence>
<dbReference type="AlphaFoldDB" id="A0A090F513"/>
<evidence type="ECO:0000313" key="2">
    <source>
        <dbReference type="Proteomes" id="UP000046373"/>
    </source>
</evidence>
<reference evidence="1 2" key="1">
    <citation type="submission" date="2014-08" db="EMBL/GenBank/DDBJ databases">
        <authorList>
            <person name="Moulin Lionel"/>
        </authorList>
    </citation>
    <scope>NUCLEOTIDE SEQUENCE [LARGE SCALE GENOMIC DNA]</scope>
</reference>
<dbReference type="EMBL" id="CCNB01000017">
    <property type="protein sequence ID" value="CDX38962.1"/>
    <property type="molecule type" value="Genomic_DNA"/>
</dbReference>
<accession>A0A090F513</accession>
<dbReference type="Proteomes" id="UP000046373">
    <property type="component" value="Unassembled WGS sequence"/>
</dbReference>
<name>A0A090F513_MESPL</name>
<organism evidence="1 2">
    <name type="scientific">Mesorhizobium plurifarium</name>
    <dbReference type="NCBI Taxonomy" id="69974"/>
    <lineage>
        <taxon>Bacteria</taxon>
        <taxon>Pseudomonadati</taxon>
        <taxon>Pseudomonadota</taxon>
        <taxon>Alphaproteobacteria</taxon>
        <taxon>Hyphomicrobiales</taxon>
        <taxon>Phyllobacteriaceae</taxon>
        <taxon>Mesorhizobium</taxon>
    </lineage>
</organism>
<protein>
    <submittedName>
        <fullName evidence="1">Uncharacterized protein</fullName>
    </submittedName>
</protein>